<keyword evidence="2" id="KW-1185">Reference proteome</keyword>
<proteinExistence type="predicted"/>
<protein>
    <submittedName>
        <fullName evidence="1">Uncharacterized protein</fullName>
    </submittedName>
</protein>
<dbReference type="AlphaFoldDB" id="A0A1M7E0K7"/>
<dbReference type="EMBL" id="FRCF01000003">
    <property type="protein sequence ID" value="SHL85220.1"/>
    <property type="molecule type" value="Genomic_DNA"/>
</dbReference>
<accession>A0A1M7E0K7</accession>
<reference evidence="1 2" key="1">
    <citation type="submission" date="2016-11" db="EMBL/GenBank/DDBJ databases">
        <authorList>
            <person name="Jaros S."/>
            <person name="Januszkiewicz K."/>
            <person name="Wedrychowicz H."/>
        </authorList>
    </citation>
    <scope>NUCLEOTIDE SEQUENCE [LARGE SCALE GENOMIC DNA]</scope>
    <source>
        <strain evidence="1 2">DSM 16010</strain>
    </source>
</reference>
<organism evidence="1 2">
    <name type="scientific">Lacicoccus alkaliphilus DSM 16010</name>
    <dbReference type="NCBI Taxonomy" id="1123231"/>
    <lineage>
        <taxon>Bacteria</taxon>
        <taxon>Bacillati</taxon>
        <taxon>Bacillota</taxon>
        <taxon>Bacilli</taxon>
        <taxon>Bacillales</taxon>
        <taxon>Salinicoccaceae</taxon>
        <taxon>Lacicoccus</taxon>
    </lineage>
</organism>
<evidence type="ECO:0000313" key="2">
    <source>
        <dbReference type="Proteomes" id="UP000184206"/>
    </source>
</evidence>
<dbReference type="STRING" id="1123231.SAMN02745189_01056"/>
<evidence type="ECO:0000313" key="1">
    <source>
        <dbReference type="EMBL" id="SHL85220.1"/>
    </source>
</evidence>
<sequence>MCKSELEPKIDLNLLISKGKSDIAPCFDLNLLNPWIQSNLGSKSDLKA</sequence>
<dbReference type="Proteomes" id="UP000184206">
    <property type="component" value="Unassembled WGS sequence"/>
</dbReference>
<gene>
    <name evidence="1" type="ORF">SAMN02745189_01056</name>
</gene>
<name>A0A1M7E0K7_9BACL</name>